<organism evidence="2 3">
    <name type="scientific">Armillaria ostoyae</name>
    <name type="common">Armillaria root rot fungus</name>
    <dbReference type="NCBI Taxonomy" id="47428"/>
    <lineage>
        <taxon>Eukaryota</taxon>
        <taxon>Fungi</taxon>
        <taxon>Dikarya</taxon>
        <taxon>Basidiomycota</taxon>
        <taxon>Agaricomycotina</taxon>
        <taxon>Agaricomycetes</taxon>
        <taxon>Agaricomycetidae</taxon>
        <taxon>Agaricales</taxon>
        <taxon>Marasmiineae</taxon>
        <taxon>Physalacriaceae</taxon>
        <taxon>Armillaria</taxon>
    </lineage>
</organism>
<gene>
    <name evidence="2" type="ORF">ARMOST_12599</name>
</gene>
<proteinExistence type="predicted"/>
<name>A0A284RKE7_ARMOS</name>
<feature type="compositionally biased region" description="Basic and acidic residues" evidence="1">
    <location>
        <begin position="55"/>
        <end position="65"/>
    </location>
</feature>
<keyword evidence="3" id="KW-1185">Reference proteome</keyword>
<dbReference type="EMBL" id="FUEG01000010">
    <property type="protein sequence ID" value="SJL09223.1"/>
    <property type="molecule type" value="Genomic_DNA"/>
</dbReference>
<sequence length="82" mass="8821">MPVTVPKPMAGNAGLRDCEHASMRFGMPAAVSKPMTTRERGSQGSASNPAHALKPNRDSWPDARAYDCYGTQASGDREEGER</sequence>
<evidence type="ECO:0000313" key="2">
    <source>
        <dbReference type="EMBL" id="SJL09223.1"/>
    </source>
</evidence>
<dbReference type="AlphaFoldDB" id="A0A284RKE7"/>
<protein>
    <submittedName>
        <fullName evidence="2">Uncharacterized protein</fullName>
    </submittedName>
</protein>
<feature type="region of interest" description="Disordered" evidence="1">
    <location>
        <begin position="31"/>
        <end position="82"/>
    </location>
</feature>
<evidence type="ECO:0000256" key="1">
    <source>
        <dbReference type="SAM" id="MobiDB-lite"/>
    </source>
</evidence>
<dbReference type="Proteomes" id="UP000219338">
    <property type="component" value="Unassembled WGS sequence"/>
</dbReference>
<reference evidence="3" key="1">
    <citation type="journal article" date="2017" name="Nat. Ecol. Evol.">
        <title>Genome expansion and lineage-specific genetic innovations in the forest pathogenic fungi Armillaria.</title>
        <authorList>
            <person name="Sipos G."/>
            <person name="Prasanna A.N."/>
            <person name="Walter M.C."/>
            <person name="O'Connor E."/>
            <person name="Balint B."/>
            <person name="Krizsan K."/>
            <person name="Kiss B."/>
            <person name="Hess J."/>
            <person name="Varga T."/>
            <person name="Slot J."/>
            <person name="Riley R."/>
            <person name="Boka B."/>
            <person name="Rigling D."/>
            <person name="Barry K."/>
            <person name="Lee J."/>
            <person name="Mihaltcheva S."/>
            <person name="LaButti K."/>
            <person name="Lipzen A."/>
            <person name="Waldron R."/>
            <person name="Moloney N.M."/>
            <person name="Sperisen C."/>
            <person name="Kredics L."/>
            <person name="Vagvoelgyi C."/>
            <person name="Patrignani A."/>
            <person name="Fitzpatrick D."/>
            <person name="Nagy I."/>
            <person name="Doyle S."/>
            <person name="Anderson J.B."/>
            <person name="Grigoriev I.V."/>
            <person name="Gueldener U."/>
            <person name="Muensterkoetter M."/>
            <person name="Nagy L.G."/>
        </authorList>
    </citation>
    <scope>NUCLEOTIDE SEQUENCE [LARGE SCALE GENOMIC DNA]</scope>
    <source>
        <strain evidence="3">C18/9</strain>
    </source>
</reference>
<evidence type="ECO:0000313" key="3">
    <source>
        <dbReference type="Proteomes" id="UP000219338"/>
    </source>
</evidence>
<accession>A0A284RKE7</accession>